<sequence>MDIRNGRGKALVTTGALAAGLFSLGCVPAEQLPEVPPVAADAAGAVPVTVTQQPGGQIVLGSADASAPGTAYDYLVVGGPLAAPVEGSFDPAGTATPGLADGQYTAAVTATDASGVTGTGTVQFTVEDGRLIA</sequence>
<name>A0A0U2YTY5_9MICC</name>
<accession>A0A0U2YTY5</accession>
<dbReference type="KEGG" id="kfv:AS188_03665"/>
<dbReference type="Proteomes" id="UP000321155">
    <property type="component" value="Unassembled WGS sequence"/>
</dbReference>
<dbReference type="RefSeq" id="WP_058857705.1">
    <property type="nucleotide sequence ID" value="NZ_BJZR01000012.1"/>
</dbReference>
<proteinExistence type="predicted"/>
<evidence type="ECO:0000313" key="1">
    <source>
        <dbReference type="EMBL" id="ALU38993.1"/>
    </source>
</evidence>
<dbReference type="AlphaFoldDB" id="A0A0U2YTY5"/>
<evidence type="ECO:0000313" key="2">
    <source>
        <dbReference type="EMBL" id="GEO91441.1"/>
    </source>
</evidence>
<dbReference type="EMBL" id="BJZR01000012">
    <property type="protein sequence ID" value="GEO91441.1"/>
    <property type="molecule type" value="Genomic_DNA"/>
</dbReference>
<dbReference type="Proteomes" id="UP000057181">
    <property type="component" value="Chromosome"/>
</dbReference>
<evidence type="ECO:0000313" key="4">
    <source>
        <dbReference type="Proteomes" id="UP000321155"/>
    </source>
</evidence>
<dbReference type="STRING" id="446860.AS188_03665"/>
<evidence type="ECO:0000313" key="3">
    <source>
        <dbReference type="Proteomes" id="UP000057181"/>
    </source>
</evidence>
<organism evidence="1 3">
    <name type="scientific">Kocuria flava</name>
    <dbReference type="NCBI Taxonomy" id="446860"/>
    <lineage>
        <taxon>Bacteria</taxon>
        <taxon>Bacillati</taxon>
        <taxon>Actinomycetota</taxon>
        <taxon>Actinomycetes</taxon>
        <taxon>Micrococcales</taxon>
        <taxon>Micrococcaceae</taxon>
        <taxon>Kocuria</taxon>
    </lineage>
</organism>
<protein>
    <submittedName>
        <fullName evidence="1">Uncharacterized protein</fullName>
    </submittedName>
</protein>
<gene>
    <name evidence="1" type="ORF">AS188_03665</name>
    <name evidence="2" type="ORF">KFL01_07470</name>
</gene>
<dbReference type="PROSITE" id="PS51257">
    <property type="entry name" value="PROKAR_LIPOPROTEIN"/>
    <property type="match status" value="1"/>
</dbReference>
<reference evidence="1 3" key="1">
    <citation type="submission" date="2015-11" db="EMBL/GenBank/DDBJ databases">
        <title>Complete Genome Sequence of Kocuria flava strain HO-9041.</title>
        <authorList>
            <person name="Zhou M."/>
            <person name="Dai J."/>
        </authorList>
    </citation>
    <scope>NUCLEOTIDE SEQUENCE [LARGE SCALE GENOMIC DNA]</scope>
    <source>
        <strain evidence="1 3">HO-9041</strain>
    </source>
</reference>
<dbReference type="EMBL" id="CP013254">
    <property type="protein sequence ID" value="ALU38993.1"/>
    <property type="molecule type" value="Genomic_DNA"/>
</dbReference>
<reference evidence="2 4" key="2">
    <citation type="submission" date="2019-07" db="EMBL/GenBank/DDBJ databases">
        <title>Whole genome shotgun sequence of Kocuria flava NBRC 107626.</title>
        <authorList>
            <person name="Hosoyama A."/>
            <person name="Uohara A."/>
            <person name="Ohji S."/>
            <person name="Ichikawa N."/>
        </authorList>
    </citation>
    <scope>NUCLEOTIDE SEQUENCE [LARGE SCALE GENOMIC DNA]</scope>
    <source>
        <strain evidence="2 4">NBRC 107626</strain>
    </source>
</reference>
<keyword evidence="4" id="KW-1185">Reference proteome</keyword>